<evidence type="ECO:0000259" key="2">
    <source>
        <dbReference type="Pfam" id="PF00112"/>
    </source>
</evidence>
<dbReference type="Proteomes" id="UP001417504">
    <property type="component" value="Unassembled WGS sequence"/>
</dbReference>
<dbReference type="GO" id="GO:0008234">
    <property type="term" value="F:cysteine-type peptidase activity"/>
    <property type="evidence" value="ECO:0007669"/>
    <property type="project" value="InterPro"/>
</dbReference>
<proteinExistence type="predicted"/>
<evidence type="ECO:0000313" key="3">
    <source>
        <dbReference type="EMBL" id="KAK9152993.1"/>
    </source>
</evidence>
<reference evidence="3 4" key="1">
    <citation type="submission" date="2024-01" db="EMBL/GenBank/DDBJ databases">
        <title>Genome assemblies of Stephania.</title>
        <authorList>
            <person name="Yang L."/>
        </authorList>
    </citation>
    <scope>NUCLEOTIDE SEQUENCE [LARGE SCALE GENOMIC DNA]</scope>
    <source>
        <strain evidence="3">QJT</strain>
        <tissue evidence="3">Leaf</tissue>
    </source>
</reference>
<feature type="domain" description="Peptidase C1A papain C-terminal" evidence="2">
    <location>
        <begin position="43"/>
        <end position="143"/>
    </location>
</feature>
<dbReference type="EMBL" id="JBBNAE010000001">
    <property type="protein sequence ID" value="KAK9152993.1"/>
    <property type="molecule type" value="Genomic_DNA"/>
</dbReference>
<dbReference type="AlphaFoldDB" id="A0AAP0PQG5"/>
<keyword evidence="1" id="KW-0732">Signal</keyword>
<protein>
    <recommendedName>
        <fullName evidence="2">Peptidase C1A papain C-terminal domain-containing protein</fullName>
    </recommendedName>
</protein>
<organism evidence="3 4">
    <name type="scientific">Stephania japonica</name>
    <dbReference type="NCBI Taxonomy" id="461633"/>
    <lineage>
        <taxon>Eukaryota</taxon>
        <taxon>Viridiplantae</taxon>
        <taxon>Streptophyta</taxon>
        <taxon>Embryophyta</taxon>
        <taxon>Tracheophyta</taxon>
        <taxon>Spermatophyta</taxon>
        <taxon>Magnoliopsida</taxon>
        <taxon>Ranunculales</taxon>
        <taxon>Menispermaceae</taxon>
        <taxon>Menispermoideae</taxon>
        <taxon>Cissampelideae</taxon>
        <taxon>Stephania</taxon>
    </lineage>
</organism>
<dbReference type="Gene3D" id="2.40.50.170">
    <property type="entry name" value="Cysteine proteinases. Chain C"/>
    <property type="match status" value="1"/>
</dbReference>
<name>A0AAP0PQG5_9MAGN</name>
<dbReference type="InterPro" id="IPR000668">
    <property type="entry name" value="Peptidase_C1A_C"/>
</dbReference>
<feature type="signal peptide" evidence="1">
    <location>
        <begin position="1"/>
        <end position="23"/>
    </location>
</feature>
<gene>
    <name evidence="3" type="ORF">Sjap_000473</name>
</gene>
<evidence type="ECO:0000256" key="1">
    <source>
        <dbReference type="SAM" id="SignalP"/>
    </source>
</evidence>
<comment type="caution">
    <text evidence="3">The sequence shown here is derived from an EMBL/GenBank/DDBJ whole genome shotgun (WGS) entry which is preliminary data.</text>
</comment>
<sequence>MAPFTTTPLVVLVMLALGACCAASRRALVDDIERSMLKRLEHWKALHGRVTLQYLTNEEFKVTRNGYNGVQRSEEKLPMATYLSFKYENVEEVPSTMDWRVKGVVTPNSWGTSWGESGYMRIQRDVDAEERLCGLAMQASYPTA</sequence>
<dbReference type="SUPFAM" id="SSF54001">
    <property type="entry name" value="Cysteine proteinases"/>
    <property type="match status" value="2"/>
</dbReference>
<feature type="chain" id="PRO_5042846893" description="Peptidase C1A papain C-terminal domain-containing protein" evidence="1">
    <location>
        <begin position="24"/>
        <end position="144"/>
    </location>
</feature>
<evidence type="ECO:0000313" key="4">
    <source>
        <dbReference type="Proteomes" id="UP001417504"/>
    </source>
</evidence>
<dbReference type="InterPro" id="IPR038765">
    <property type="entry name" value="Papain-like_cys_pep_sf"/>
</dbReference>
<accession>A0AAP0PQG5</accession>
<dbReference type="Pfam" id="PF00112">
    <property type="entry name" value="Peptidase_C1"/>
    <property type="match status" value="1"/>
</dbReference>
<dbReference type="GO" id="GO:0006508">
    <property type="term" value="P:proteolysis"/>
    <property type="evidence" value="ECO:0007669"/>
    <property type="project" value="InterPro"/>
</dbReference>
<keyword evidence="4" id="KW-1185">Reference proteome</keyword>